<proteinExistence type="predicted"/>
<dbReference type="AlphaFoldDB" id="A0A2M6WZY2"/>
<dbReference type="Proteomes" id="UP000230731">
    <property type="component" value="Unassembled WGS sequence"/>
</dbReference>
<organism evidence="1 2">
    <name type="scientific">Candidatus Andersenbacteria bacterium CG10_big_fil_rev_8_21_14_0_10_54_11</name>
    <dbReference type="NCBI Taxonomy" id="1974485"/>
    <lineage>
        <taxon>Bacteria</taxon>
        <taxon>Candidatus Anderseniibacteriota</taxon>
    </lineage>
</organism>
<protein>
    <submittedName>
        <fullName evidence="1">Uncharacterized protein</fullName>
    </submittedName>
</protein>
<evidence type="ECO:0000313" key="2">
    <source>
        <dbReference type="Proteomes" id="UP000230731"/>
    </source>
</evidence>
<reference evidence="2" key="1">
    <citation type="submission" date="2017-09" db="EMBL/GenBank/DDBJ databases">
        <title>Depth-based differentiation of microbial function through sediment-hosted aquifers and enrichment of novel symbionts in the deep terrestrial subsurface.</title>
        <authorList>
            <person name="Probst A.J."/>
            <person name="Ladd B."/>
            <person name="Jarett J.K."/>
            <person name="Geller-Mcgrath D.E."/>
            <person name="Sieber C.M.K."/>
            <person name="Emerson J.B."/>
            <person name="Anantharaman K."/>
            <person name="Thomas B.C."/>
            <person name="Malmstrom R."/>
            <person name="Stieglmeier M."/>
            <person name="Klingl A."/>
            <person name="Woyke T."/>
            <person name="Ryan C.M."/>
            <person name="Banfield J.F."/>
        </authorList>
    </citation>
    <scope>NUCLEOTIDE SEQUENCE [LARGE SCALE GENOMIC DNA]</scope>
</reference>
<name>A0A2M6WZY2_9BACT</name>
<gene>
    <name evidence="1" type="ORF">COT71_01195</name>
</gene>
<dbReference type="EMBL" id="PEZP01000013">
    <property type="protein sequence ID" value="PIT98346.1"/>
    <property type="molecule type" value="Genomic_DNA"/>
</dbReference>
<sequence length="106" mass="12515">MGRQALVVSSFREPRYYALLLSGWRFFWFVSNAPRLFLWGHLAARCCLTRKLWPSALVFDDFLFQMVASVVEMFDVERTLRQPQEMRDANVETNRSGLAAGCRYWR</sequence>
<accession>A0A2M6WZY2</accession>
<evidence type="ECO:0000313" key="1">
    <source>
        <dbReference type="EMBL" id="PIT98346.1"/>
    </source>
</evidence>
<comment type="caution">
    <text evidence="1">The sequence shown here is derived from an EMBL/GenBank/DDBJ whole genome shotgun (WGS) entry which is preliminary data.</text>
</comment>